<keyword evidence="7" id="KW-1015">Disulfide bond</keyword>
<feature type="region of interest" description="Disordered" evidence="9">
    <location>
        <begin position="723"/>
        <end position="742"/>
    </location>
</feature>
<dbReference type="CDD" id="cd17403">
    <property type="entry name" value="MFS_SLCO4_OATP4"/>
    <property type="match status" value="1"/>
</dbReference>
<dbReference type="InterPro" id="IPR036058">
    <property type="entry name" value="Kazal_dom_sf"/>
</dbReference>
<feature type="transmembrane region" description="Helical" evidence="8">
    <location>
        <begin position="477"/>
        <end position="496"/>
    </location>
</feature>
<evidence type="ECO:0000256" key="2">
    <source>
        <dbReference type="ARBA" id="ARBA00009657"/>
    </source>
</evidence>
<evidence type="ECO:0000256" key="1">
    <source>
        <dbReference type="ARBA" id="ARBA00004651"/>
    </source>
</evidence>
<dbReference type="InterPro" id="IPR036259">
    <property type="entry name" value="MFS_trans_sf"/>
</dbReference>
<accession>A0ABD3XXF8</accession>
<feature type="transmembrane region" description="Helical" evidence="8">
    <location>
        <begin position="640"/>
        <end position="661"/>
    </location>
</feature>
<dbReference type="Proteomes" id="UP001634394">
    <property type="component" value="Unassembled WGS sequence"/>
</dbReference>
<feature type="domain" description="Major facilitator superfamily (MFS) profile" evidence="10">
    <location>
        <begin position="111"/>
        <end position="720"/>
    </location>
</feature>
<feature type="transmembrane region" description="Helical" evidence="8">
    <location>
        <begin position="275"/>
        <end position="302"/>
    </location>
</feature>
<reference evidence="12 13" key="1">
    <citation type="submission" date="2024-11" db="EMBL/GenBank/DDBJ databases">
        <title>Chromosome-level genome assembly of the freshwater bivalve Anodonta woodiana.</title>
        <authorList>
            <person name="Chen X."/>
        </authorList>
    </citation>
    <scope>NUCLEOTIDE SEQUENCE [LARGE SCALE GENOMIC DNA]</scope>
    <source>
        <strain evidence="12">MN2024</strain>
        <tissue evidence="12">Gills</tissue>
    </source>
</reference>
<protein>
    <recommendedName>
        <fullName evidence="8">Solute carrier organic anion transporter family member</fullName>
    </recommendedName>
</protein>
<feature type="transmembrane region" description="Helical" evidence="8">
    <location>
        <begin position="178"/>
        <end position="198"/>
    </location>
</feature>
<keyword evidence="4 8" id="KW-0812">Transmembrane</keyword>
<evidence type="ECO:0000256" key="6">
    <source>
        <dbReference type="ARBA" id="ARBA00023136"/>
    </source>
</evidence>
<feature type="transmembrane region" description="Helical" evidence="8">
    <location>
        <begin position="606"/>
        <end position="628"/>
    </location>
</feature>
<keyword evidence="6 8" id="KW-0472">Membrane</keyword>
<evidence type="ECO:0000313" key="13">
    <source>
        <dbReference type="Proteomes" id="UP001634394"/>
    </source>
</evidence>
<dbReference type="AlphaFoldDB" id="A0ABD3XXF8"/>
<feature type="transmembrane region" description="Helical" evidence="8">
    <location>
        <begin position="694"/>
        <end position="716"/>
    </location>
</feature>
<dbReference type="Pfam" id="PF07648">
    <property type="entry name" value="Kazal_2"/>
    <property type="match status" value="1"/>
</dbReference>
<feature type="domain" description="Kazal-like" evidence="11">
    <location>
        <begin position="525"/>
        <end position="580"/>
    </location>
</feature>
<dbReference type="InterPro" id="IPR020846">
    <property type="entry name" value="MFS_dom"/>
</dbReference>
<dbReference type="GO" id="GO:0005886">
    <property type="term" value="C:plasma membrane"/>
    <property type="evidence" value="ECO:0007669"/>
    <property type="project" value="UniProtKB-SubCell"/>
</dbReference>
<evidence type="ECO:0000313" key="12">
    <source>
        <dbReference type="EMBL" id="KAL3890894.1"/>
    </source>
</evidence>
<evidence type="ECO:0000256" key="3">
    <source>
        <dbReference type="ARBA" id="ARBA00022475"/>
    </source>
</evidence>
<keyword evidence="8" id="KW-0406">Ion transport</keyword>
<evidence type="ECO:0000256" key="4">
    <source>
        <dbReference type="ARBA" id="ARBA00022692"/>
    </source>
</evidence>
<dbReference type="EMBL" id="JBJQND010000001">
    <property type="protein sequence ID" value="KAL3890894.1"/>
    <property type="molecule type" value="Genomic_DNA"/>
</dbReference>
<comment type="similarity">
    <text evidence="2 8">Belongs to the organo anion transporter (TC 2.A.60) family.</text>
</comment>
<evidence type="ECO:0000256" key="7">
    <source>
        <dbReference type="ARBA" id="ARBA00023157"/>
    </source>
</evidence>
<feature type="transmembrane region" description="Helical" evidence="8">
    <location>
        <begin position="401"/>
        <end position="425"/>
    </location>
</feature>
<feature type="transmembrane region" description="Helical" evidence="8">
    <location>
        <begin position="322"/>
        <end position="346"/>
    </location>
</feature>
<evidence type="ECO:0000256" key="9">
    <source>
        <dbReference type="SAM" id="MobiDB-lite"/>
    </source>
</evidence>
<keyword evidence="13" id="KW-1185">Reference proteome</keyword>
<sequence length="779" mass="84757">MKFTLLRNIKSLGSCGSGNHILHNTIRTDQYSQSAIKMTVLKSARSRDYMAVPQDRPAEEIPKNGGPLSSQQHLSVKSRPLQMEEEEVNIPCGWGPFKPSFCQRFRDPKWVLFWLCWAGAIQGMVVNGFVNVVISNIEKRYDLSSTESGTVASCYDIASALLLIPVSYFGGLGCKPRYLAIGVFVMGIGSFIFALPQFTTGPYEVNDSSLRMMCTSEINGTSSDCDKSKATHVVSDYKYVFFLGQLLHGAGAAPLYTLGVTYLDDNLPIRSSAFYVGIFYALAIIGPAIGYLAGGAFLDLYVDINRLNSNSITLPRDNPRYVGAWWIGFLFSGALAVIVSFPLAGFPTSLPGSAKFKAEKEAEVYHRKKKVKVAPTEGTPNGPKKANLNCLKMLKSLKVLLLNPTFMFLNLAAACEGNLLSGFATFTPKFIEAQFSLPASAAAQYVGYAAIPAGGGGTFLGGYLVKRFDLHVKGIIRLCLGVTIAALGTTLAFLVYCPNVAFAGISLDYGSTLKNGTLYESFEKANVLATCNQKCHCTEDLYKPVCGVDGVMYFSPCYAGCTDSFQKEDQKLYQNCSCVLHDSLENYPGYEAREGKCDSSCHYLPVFMPIFAMTMLLTFVASMPALSATLRCVPHEEKSLALGIQWIIARCLGSIPGPILFGKLIDITCQLWQKKCNEQGSCFFYDNKQMSHNMLAVSLVGKALSSLFFFLALILYKAPKVDENENSKESSPPPPPASLSLSPAENAISNQSVYTAVTELSDGNTPATTPNGNSHSIHL</sequence>
<evidence type="ECO:0000259" key="10">
    <source>
        <dbReference type="PROSITE" id="PS50850"/>
    </source>
</evidence>
<dbReference type="NCBIfam" id="TIGR00805">
    <property type="entry name" value="oat"/>
    <property type="match status" value="1"/>
</dbReference>
<dbReference type="SUPFAM" id="SSF100895">
    <property type="entry name" value="Kazal-type serine protease inhibitors"/>
    <property type="match status" value="1"/>
</dbReference>
<dbReference type="GO" id="GO:0006811">
    <property type="term" value="P:monoatomic ion transport"/>
    <property type="evidence" value="ECO:0007669"/>
    <property type="project" value="UniProtKB-KW"/>
</dbReference>
<dbReference type="PROSITE" id="PS50850">
    <property type="entry name" value="MFS"/>
    <property type="match status" value="1"/>
</dbReference>
<feature type="transmembrane region" description="Helical" evidence="8">
    <location>
        <begin position="110"/>
        <end position="130"/>
    </location>
</feature>
<dbReference type="PROSITE" id="PS51465">
    <property type="entry name" value="KAZAL_2"/>
    <property type="match status" value="1"/>
</dbReference>
<dbReference type="InterPro" id="IPR002350">
    <property type="entry name" value="Kazal_dom"/>
</dbReference>
<organism evidence="12 13">
    <name type="scientific">Sinanodonta woodiana</name>
    <name type="common">Chinese pond mussel</name>
    <name type="synonym">Anodonta woodiana</name>
    <dbReference type="NCBI Taxonomy" id="1069815"/>
    <lineage>
        <taxon>Eukaryota</taxon>
        <taxon>Metazoa</taxon>
        <taxon>Spiralia</taxon>
        <taxon>Lophotrochozoa</taxon>
        <taxon>Mollusca</taxon>
        <taxon>Bivalvia</taxon>
        <taxon>Autobranchia</taxon>
        <taxon>Heteroconchia</taxon>
        <taxon>Palaeoheterodonta</taxon>
        <taxon>Unionida</taxon>
        <taxon>Unionoidea</taxon>
        <taxon>Unionidae</taxon>
        <taxon>Unioninae</taxon>
        <taxon>Sinanodonta</taxon>
    </lineage>
</organism>
<gene>
    <name evidence="12" type="ORF">ACJMK2_003165</name>
</gene>
<dbReference type="InterPro" id="IPR004156">
    <property type="entry name" value="OATP"/>
</dbReference>
<feature type="transmembrane region" description="Helical" evidence="8">
    <location>
        <begin position="239"/>
        <end position="263"/>
    </location>
</feature>
<dbReference type="SUPFAM" id="SSF103473">
    <property type="entry name" value="MFS general substrate transporter"/>
    <property type="match status" value="2"/>
</dbReference>
<comment type="caution">
    <text evidence="12">The sequence shown here is derived from an EMBL/GenBank/DDBJ whole genome shotgun (WGS) entry which is preliminary data.</text>
</comment>
<feature type="transmembrane region" description="Helical" evidence="8">
    <location>
        <begin position="150"/>
        <end position="171"/>
    </location>
</feature>
<dbReference type="Gene3D" id="3.30.60.30">
    <property type="match status" value="1"/>
</dbReference>
<dbReference type="Pfam" id="PF03137">
    <property type="entry name" value="OATP"/>
    <property type="match status" value="1"/>
</dbReference>
<evidence type="ECO:0000256" key="5">
    <source>
        <dbReference type="ARBA" id="ARBA00022989"/>
    </source>
</evidence>
<proteinExistence type="inferred from homology"/>
<dbReference type="PANTHER" id="PTHR11388:SF100">
    <property type="entry name" value="SOLUTE CARRIER ORGANIC ANION TRANSPORTER FAMILY MEMBER 4A1"/>
    <property type="match status" value="1"/>
</dbReference>
<comment type="subcellular location">
    <subcellularLocation>
        <location evidence="1 8">Cell membrane</location>
        <topology evidence="1 8">Multi-pass membrane protein</topology>
    </subcellularLocation>
</comment>
<keyword evidence="5 8" id="KW-1133">Transmembrane helix</keyword>
<dbReference type="PANTHER" id="PTHR11388">
    <property type="entry name" value="ORGANIC ANION TRANSPORTER"/>
    <property type="match status" value="1"/>
</dbReference>
<feature type="transmembrane region" description="Helical" evidence="8">
    <location>
        <begin position="445"/>
        <end position="465"/>
    </location>
</feature>
<keyword evidence="3" id="KW-1003">Cell membrane</keyword>
<name>A0ABD3XXF8_SINWO</name>
<evidence type="ECO:0000259" key="11">
    <source>
        <dbReference type="PROSITE" id="PS51465"/>
    </source>
</evidence>
<keyword evidence="8" id="KW-0813">Transport</keyword>
<evidence type="ECO:0000256" key="8">
    <source>
        <dbReference type="RuleBase" id="RU362056"/>
    </source>
</evidence>
<dbReference type="Gene3D" id="1.20.1250.20">
    <property type="entry name" value="MFS general substrate transporter like domains"/>
    <property type="match status" value="1"/>
</dbReference>